<keyword evidence="2" id="KW-1185">Reference proteome</keyword>
<name>A0ABD2AYW2_VESSQ</name>
<comment type="caution">
    <text evidence="1">The sequence shown here is derived from an EMBL/GenBank/DDBJ whole genome shotgun (WGS) entry which is preliminary data.</text>
</comment>
<reference evidence="1 2" key="1">
    <citation type="journal article" date="2024" name="Ann. Entomol. Soc. Am.">
        <title>Genomic analyses of the southern and eastern yellowjacket wasps (Hymenoptera: Vespidae) reveal evolutionary signatures of social life.</title>
        <authorList>
            <person name="Catto M.A."/>
            <person name="Caine P.B."/>
            <person name="Orr S.E."/>
            <person name="Hunt B.G."/>
            <person name="Goodisman M.A.D."/>
        </authorList>
    </citation>
    <scope>NUCLEOTIDE SEQUENCE [LARGE SCALE GENOMIC DNA]</scope>
    <source>
        <strain evidence="1">233</strain>
        <tissue evidence="1">Head and thorax</tissue>
    </source>
</reference>
<dbReference type="EMBL" id="JAUDFV010000138">
    <property type="protein sequence ID" value="KAL2725155.1"/>
    <property type="molecule type" value="Genomic_DNA"/>
</dbReference>
<dbReference type="Proteomes" id="UP001607302">
    <property type="component" value="Unassembled WGS sequence"/>
</dbReference>
<evidence type="ECO:0000313" key="2">
    <source>
        <dbReference type="Proteomes" id="UP001607302"/>
    </source>
</evidence>
<gene>
    <name evidence="1" type="ORF">V1478_007828</name>
</gene>
<sequence>MQSIKDKMYIFIKLRVYNYNTCVTINVSNFRAYKPARLRTIANIKKITYDVRLYPTVGNMIWINPN</sequence>
<dbReference type="AlphaFoldDB" id="A0ABD2AYW2"/>
<accession>A0ABD2AYW2</accession>
<proteinExistence type="predicted"/>
<protein>
    <submittedName>
        <fullName evidence="1">Uncharacterized protein</fullName>
    </submittedName>
</protein>
<evidence type="ECO:0000313" key="1">
    <source>
        <dbReference type="EMBL" id="KAL2725155.1"/>
    </source>
</evidence>
<organism evidence="1 2">
    <name type="scientific">Vespula squamosa</name>
    <name type="common">Southern yellow jacket</name>
    <name type="synonym">Wasp</name>
    <dbReference type="NCBI Taxonomy" id="30214"/>
    <lineage>
        <taxon>Eukaryota</taxon>
        <taxon>Metazoa</taxon>
        <taxon>Ecdysozoa</taxon>
        <taxon>Arthropoda</taxon>
        <taxon>Hexapoda</taxon>
        <taxon>Insecta</taxon>
        <taxon>Pterygota</taxon>
        <taxon>Neoptera</taxon>
        <taxon>Endopterygota</taxon>
        <taxon>Hymenoptera</taxon>
        <taxon>Apocrita</taxon>
        <taxon>Aculeata</taxon>
        <taxon>Vespoidea</taxon>
        <taxon>Vespidae</taxon>
        <taxon>Vespinae</taxon>
        <taxon>Vespula</taxon>
    </lineage>
</organism>